<dbReference type="eggNOG" id="arCOG05673">
    <property type="taxonomic scope" value="Archaea"/>
</dbReference>
<dbReference type="KEGG" id="pyr:P186_1374"/>
<protein>
    <submittedName>
        <fullName evidence="1">Uncharacterized protein</fullName>
    </submittedName>
</protein>
<gene>
    <name evidence="1" type="ORF">P186_1374</name>
</gene>
<dbReference type="HOGENOM" id="CLU_2476155_0_0_2"/>
<evidence type="ECO:0000313" key="1">
    <source>
        <dbReference type="EMBL" id="AET32802.1"/>
    </source>
</evidence>
<dbReference type="Proteomes" id="UP000005867">
    <property type="component" value="Chromosome"/>
</dbReference>
<dbReference type="STRING" id="1104324.P186_1374"/>
<dbReference type="GeneID" id="11595632"/>
<dbReference type="OrthoDB" id="28298at2157"/>
<name>G7VE29_9CREN</name>
<dbReference type="EMBL" id="CP003098">
    <property type="protein sequence ID" value="AET32802.1"/>
    <property type="molecule type" value="Genomic_DNA"/>
</dbReference>
<dbReference type="BioCyc" id="PSP1104324:GJSN-1349-MONOMER"/>
<dbReference type="RefSeq" id="WP_014288629.1">
    <property type="nucleotide sequence ID" value="NC_016645.1"/>
</dbReference>
<sequence length="87" mass="9969">MEKKDCLVAIFGCREPQAQPRDVLRQARIKSRKLLLVSTCGEVAQALPLVRQITSDNMDFPVRHYHRVDPMEAIALENCTTYEILNL</sequence>
<proteinExistence type="predicted"/>
<evidence type="ECO:0000313" key="2">
    <source>
        <dbReference type="Proteomes" id="UP000005867"/>
    </source>
</evidence>
<keyword evidence="2" id="KW-1185">Reference proteome</keyword>
<dbReference type="AlphaFoldDB" id="G7VE29"/>
<accession>G7VE29</accession>
<reference evidence="1 2" key="1">
    <citation type="journal article" date="2012" name="J. Bacteriol.">
        <title>Complete genome sequence of strain 1860, a crenarchaeon of the genus pyrobaculum able to grow with various electron acceptors.</title>
        <authorList>
            <person name="Mardanov A.V."/>
            <person name="Gumerov V.M."/>
            <person name="Slobodkina G.B."/>
            <person name="Beletsky A.V."/>
            <person name="Bonch-Osmolovskaya E.A."/>
            <person name="Ravin N.V."/>
            <person name="Skryabin K.G."/>
        </authorList>
    </citation>
    <scope>NUCLEOTIDE SEQUENCE [LARGE SCALE GENOMIC DNA]</scope>
    <source>
        <strain evidence="1 2">1860</strain>
    </source>
</reference>
<organism evidence="1 2">
    <name type="scientific">Pyrobaculum ferrireducens</name>
    <dbReference type="NCBI Taxonomy" id="1104324"/>
    <lineage>
        <taxon>Archaea</taxon>
        <taxon>Thermoproteota</taxon>
        <taxon>Thermoprotei</taxon>
        <taxon>Thermoproteales</taxon>
        <taxon>Thermoproteaceae</taxon>
        <taxon>Pyrobaculum</taxon>
    </lineage>
</organism>